<dbReference type="PANTHER" id="PTHR47448:SF5">
    <property type="entry name" value="MITOGEN-ACTIVATED PROTEIN KINASE KINAE MKK2"/>
    <property type="match status" value="1"/>
</dbReference>
<gene>
    <name evidence="8" type="ORF">INT46_009521</name>
</gene>
<dbReference type="GO" id="GO:0005524">
    <property type="term" value="F:ATP binding"/>
    <property type="evidence" value="ECO:0007669"/>
    <property type="project" value="UniProtKB-KW"/>
</dbReference>
<evidence type="ECO:0000259" key="7">
    <source>
        <dbReference type="PROSITE" id="PS50011"/>
    </source>
</evidence>
<dbReference type="GO" id="GO:0004712">
    <property type="term" value="F:protein serine/threonine/tyrosine kinase activity"/>
    <property type="evidence" value="ECO:0007669"/>
    <property type="project" value="UniProtKB-ARBA"/>
</dbReference>
<dbReference type="GO" id="GO:0007165">
    <property type="term" value="P:signal transduction"/>
    <property type="evidence" value="ECO:0007669"/>
    <property type="project" value="UniProtKB-ARBA"/>
</dbReference>
<evidence type="ECO:0000313" key="8">
    <source>
        <dbReference type="EMBL" id="KAG2209389.1"/>
    </source>
</evidence>
<evidence type="ECO:0000313" key="9">
    <source>
        <dbReference type="Proteomes" id="UP000650833"/>
    </source>
</evidence>
<dbReference type="InterPro" id="IPR050915">
    <property type="entry name" value="MAP_kinase_kinase"/>
</dbReference>
<feature type="compositionally biased region" description="Low complexity" evidence="6">
    <location>
        <begin position="32"/>
        <end position="42"/>
    </location>
</feature>
<feature type="domain" description="Protein kinase" evidence="7">
    <location>
        <begin position="140"/>
        <end position="383"/>
    </location>
</feature>
<evidence type="ECO:0000256" key="6">
    <source>
        <dbReference type="SAM" id="MobiDB-lite"/>
    </source>
</evidence>
<keyword evidence="9" id="KW-1185">Reference proteome</keyword>
<dbReference type="Proteomes" id="UP000650833">
    <property type="component" value="Unassembled WGS sequence"/>
</dbReference>
<comment type="caution">
    <text evidence="8">The sequence shown here is derived from an EMBL/GenBank/DDBJ whole genome shotgun (WGS) entry which is preliminary data.</text>
</comment>
<keyword evidence="3" id="KW-0547">Nucleotide-binding</keyword>
<dbReference type="EMBL" id="JAEPRC010000095">
    <property type="protein sequence ID" value="KAG2209389.1"/>
    <property type="molecule type" value="Genomic_DNA"/>
</dbReference>
<dbReference type="OrthoDB" id="10252354at2759"/>
<dbReference type="Pfam" id="PF00069">
    <property type="entry name" value="Pkinase"/>
    <property type="match status" value="2"/>
</dbReference>
<keyword evidence="2" id="KW-0808">Transferase</keyword>
<dbReference type="PANTHER" id="PTHR47448">
    <property type="entry name" value="DUAL SPECIFICITY MITOGEN-ACTIVATED PROTEIN KINASE KINASE DSOR1-LIKE PROTEIN"/>
    <property type="match status" value="1"/>
</dbReference>
<keyword evidence="4" id="KW-0418">Kinase</keyword>
<keyword evidence="1" id="KW-0723">Serine/threonine-protein kinase</keyword>
<name>A0A8H7REB0_9FUNG</name>
<evidence type="ECO:0000256" key="3">
    <source>
        <dbReference type="ARBA" id="ARBA00022741"/>
    </source>
</evidence>
<evidence type="ECO:0000256" key="1">
    <source>
        <dbReference type="ARBA" id="ARBA00022527"/>
    </source>
</evidence>
<dbReference type="SUPFAM" id="SSF56112">
    <property type="entry name" value="Protein kinase-like (PK-like)"/>
    <property type="match status" value="1"/>
</dbReference>
<evidence type="ECO:0000256" key="2">
    <source>
        <dbReference type="ARBA" id="ARBA00022679"/>
    </source>
</evidence>
<dbReference type="GO" id="GO:0004674">
    <property type="term" value="F:protein serine/threonine kinase activity"/>
    <property type="evidence" value="ECO:0007669"/>
    <property type="project" value="UniProtKB-KW"/>
</dbReference>
<organism evidence="8 9">
    <name type="scientific">Mucor plumbeus</name>
    <dbReference type="NCBI Taxonomy" id="97098"/>
    <lineage>
        <taxon>Eukaryota</taxon>
        <taxon>Fungi</taxon>
        <taxon>Fungi incertae sedis</taxon>
        <taxon>Mucoromycota</taxon>
        <taxon>Mucoromycotina</taxon>
        <taxon>Mucoromycetes</taxon>
        <taxon>Mucorales</taxon>
        <taxon>Mucorineae</taxon>
        <taxon>Mucoraceae</taxon>
        <taxon>Mucor</taxon>
    </lineage>
</organism>
<feature type="compositionally biased region" description="Low complexity" evidence="6">
    <location>
        <begin position="58"/>
        <end position="70"/>
    </location>
</feature>
<dbReference type="PROSITE" id="PS50011">
    <property type="entry name" value="PROTEIN_KINASE_DOM"/>
    <property type="match status" value="1"/>
</dbReference>
<feature type="region of interest" description="Disordered" evidence="6">
    <location>
        <begin position="1"/>
        <end position="78"/>
    </location>
</feature>
<accession>A0A8H7REB0</accession>
<dbReference type="Gene3D" id="1.10.510.10">
    <property type="entry name" value="Transferase(Phosphotransferase) domain 1"/>
    <property type="match status" value="2"/>
</dbReference>
<proteinExistence type="predicted"/>
<sequence>MSLTPEMTLGQPKSGKRKPGLRLTSKHLQPASSSPSPNSSSSYLGTSQSNTRFREQIGNIVNGNNGPGDNYSSQPVEEEEASLAASYLQSTQPLSQQEQDIKNQDIPVLREAPLPPPAINTGQQVVESNSHFMEMKAEDLETLSRLGEGAAGTVRKVLHKPTQLVMAKKSISTEPDPAVQRQILRELAFLKTCDSPYIVSFYGVFLDDGDTTVSLCMEYCEAGSLEDIYKRARDLGGVIGEPVLERIAESVCKGLVYLHSKRVIHRGMYLILYIYFNYIKTFTGTQYYMAPERIQGNAYAVQSDIWSLGLTLIEVSQNRPALPPPDQPHLSIFELLDFIVRQPVPEIQGNHISDECKNFVAVCLTKDPNYRPTPARMLQHPFISKWENVHMDLGQWVKEVWGWN</sequence>
<dbReference type="InterPro" id="IPR000719">
    <property type="entry name" value="Prot_kinase_dom"/>
</dbReference>
<dbReference type="Gene3D" id="3.30.200.20">
    <property type="entry name" value="Phosphorylase Kinase, domain 1"/>
    <property type="match status" value="1"/>
</dbReference>
<dbReference type="InterPro" id="IPR011009">
    <property type="entry name" value="Kinase-like_dom_sf"/>
</dbReference>
<dbReference type="FunFam" id="3.30.200.20:FF:000040">
    <property type="entry name" value="Dual specificity mitogen-activated protein kinase kinase"/>
    <property type="match status" value="1"/>
</dbReference>
<reference evidence="8" key="1">
    <citation type="submission" date="2020-12" db="EMBL/GenBank/DDBJ databases">
        <title>Metabolic potential, ecology and presence of endohyphal bacteria is reflected in genomic diversity of Mucoromycotina.</title>
        <authorList>
            <person name="Muszewska A."/>
            <person name="Okrasinska A."/>
            <person name="Steczkiewicz K."/>
            <person name="Drgas O."/>
            <person name="Orlowska M."/>
            <person name="Perlinska-Lenart U."/>
            <person name="Aleksandrzak-Piekarczyk T."/>
            <person name="Szatraj K."/>
            <person name="Zielenkiewicz U."/>
            <person name="Pilsyk S."/>
            <person name="Malc E."/>
            <person name="Mieczkowski P."/>
            <person name="Kruszewska J.S."/>
            <person name="Biernat P."/>
            <person name="Pawlowska J."/>
        </authorList>
    </citation>
    <scope>NUCLEOTIDE SEQUENCE</scope>
    <source>
        <strain evidence="8">CBS 226.32</strain>
    </source>
</reference>
<dbReference type="AlphaFoldDB" id="A0A8H7REB0"/>
<evidence type="ECO:0000256" key="5">
    <source>
        <dbReference type="ARBA" id="ARBA00022840"/>
    </source>
</evidence>
<keyword evidence="5" id="KW-0067">ATP-binding</keyword>
<evidence type="ECO:0000256" key="4">
    <source>
        <dbReference type="ARBA" id="ARBA00022777"/>
    </source>
</evidence>
<protein>
    <recommendedName>
        <fullName evidence="7">Protein kinase domain-containing protein</fullName>
    </recommendedName>
</protein>